<accession>A0A9W9X083</accession>
<reference evidence="1" key="1">
    <citation type="submission" date="2022-12" db="EMBL/GenBank/DDBJ databases">
        <authorList>
            <person name="Petersen C."/>
        </authorList>
    </citation>
    <scope>NUCLEOTIDE SEQUENCE</scope>
    <source>
        <strain evidence="1">IBT 17660</strain>
    </source>
</reference>
<dbReference type="OrthoDB" id="2103397at2759"/>
<protein>
    <submittedName>
        <fullName evidence="1">Uncharacterized protein</fullName>
    </submittedName>
</protein>
<proteinExistence type="predicted"/>
<gene>
    <name evidence="1" type="ORF">N7530_005557</name>
</gene>
<comment type="caution">
    <text evidence="1">The sequence shown here is derived from an EMBL/GenBank/DDBJ whole genome shotgun (WGS) entry which is preliminary data.</text>
</comment>
<reference evidence="1" key="2">
    <citation type="journal article" date="2023" name="IMA Fungus">
        <title>Comparative genomic study of the Penicillium genus elucidates a diverse pangenome and 15 lateral gene transfer events.</title>
        <authorList>
            <person name="Petersen C."/>
            <person name="Sorensen T."/>
            <person name="Nielsen M.R."/>
            <person name="Sondergaard T.E."/>
            <person name="Sorensen J.L."/>
            <person name="Fitzpatrick D.A."/>
            <person name="Frisvad J.C."/>
            <person name="Nielsen K.L."/>
        </authorList>
    </citation>
    <scope>NUCLEOTIDE SEQUENCE</scope>
    <source>
        <strain evidence="1">IBT 17660</strain>
    </source>
</reference>
<organism evidence="1 2">
    <name type="scientific">Penicillium desertorum</name>
    <dbReference type="NCBI Taxonomy" id="1303715"/>
    <lineage>
        <taxon>Eukaryota</taxon>
        <taxon>Fungi</taxon>
        <taxon>Dikarya</taxon>
        <taxon>Ascomycota</taxon>
        <taxon>Pezizomycotina</taxon>
        <taxon>Eurotiomycetes</taxon>
        <taxon>Eurotiomycetidae</taxon>
        <taxon>Eurotiales</taxon>
        <taxon>Aspergillaceae</taxon>
        <taxon>Penicillium</taxon>
    </lineage>
</organism>
<evidence type="ECO:0000313" key="2">
    <source>
        <dbReference type="Proteomes" id="UP001147760"/>
    </source>
</evidence>
<name>A0A9W9X083_9EURO</name>
<keyword evidence="2" id="KW-1185">Reference proteome</keyword>
<sequence>MPSRFNLRQKVFDLIFEAHHNELEQVSTMVQDFLEGRMTRGELEEKREKKKNCTVYGVAAEAQFSFLKIDEKARWSAVSVAAIAGKFDHVLRHAFLSSVEGEGAVPYTLEAVLRPVTRQGRTLGVSVCK</sequence>
<dbReference type="Proteomes" id="UP001147760">
    <property type="component" value="Unassembled WGS sequence"/>
</dbReference>
<dbReference type="EMBL" id="JAPWDO010000003">
    <property type="protein sequence ID" value="KAJ5480048.1"/>
    <property type="molecule type" value="Genomic_DNA"/>
</dbReference>
<dbReference type="AlphaFoldDB" id="A0A9W9X083"/>
<evidence type="ECO:0000313" key="1">
    <source>
        <dbReference type="EMBL" id="KAJ5480048.1"/>
    </source>
</evidence>